<dbReference type="Pfam" id="PF10014">
    <property type="entry name" value="2OG-Fe_Oxy_2"/>
    <property type="match status" value="1"/>
</dbReference>
<proteinExistence type="predicted"/>
<sequence length="245" mass="27211">MSTAVPTDLIGAITQDGYAFRAGSDVIASLPEGADLDAFVANWDTLGPDEYLQGDKVFRHRRYGQLGFVPIAGAIRLLPAGAYFQSEEINAYAGGIQRVFPPLTEAFVADPVFQHLVRSSFSVSEVERQFMDQEWTVDIHLFRLTAEGPEPTHPTPEGVLRDGFPMGALHMVRRQRIQGGVSHIYSMGQELVATSNLEDLLDTFYCYDDRVMHSATPIYATTQEPGHRDVLVYGFHLPGTKYARD</sequence>
<keyword evidence="2" id="KW-1185">Reference proteome</keyword>
<dbReference type="GO" id="GO:0051213">
    <property type="term" value="F:dioxygenase activity"/>
    <property type="evidence" value="ECO:0007669"/>
    <property type="project" value="UniProtKB-KW"/>
</dbReference>
<evidence type="ECO:0000313" key="2">
    <source>
        <dbReference type="Proteomes" id="UP000611945"/>
    </source>
</evidence>
<dbReference type="InterPro" id="IPR018724">
    <property type="entry name" value="2OG-Fe_dioxygenase"/>
</dbReference>
<protein>
    <submittedName>
        <fullName evidence="1">2OG-Fe dioxygenase family protein</fullName>
    </submittedName>
</protein>
<accession>A0ABR8TTK2</accession>
<reference evidence="1 2" key="1">
    <citation type="submission" date="2020-08" db="EMBL/GenBank/DDBJ databases">
        <title>A Genomic Blueprint of the Chicken Gut Microbiome.</title>
        <authorList>
            <person name="Gilroy R."/>
            <person name="Ravi A."/>
            <person name="Getino M."/>
            <person name="Pursley I."/>
            <person name="Horton D.L."/>
            <person name="Alikhan N.-F."/>
            <person name="Baker D."/>
            <person name="Gharbi K."/>
            <person name="Hall N."/>
            <person name="Watson M."/>
            <person name="Adriaenssens E.M."/>
            <person name="Foster-Nyarko E."/>
            <person name="Jarju S."/>
            <person name="Secka A."/>
            <person name="Antonio M."/>
            <person name="Oren A."/>
            <person name="Chaudhuri R."/>
            <person name="La Ragione R.M."/>
            <person name="Hildebrand F."/>
            <person name="Pallen M.J."/>
        </authorList>
    </citation>
    <scope>NUCLEOTIDE SEQUENCE [LARGE SCALE GENOMIC DNA]</scope>
    <source>
        <strain evidence="1 2">Sa2CUA2</strain>
    </source>
</reference>
<dbReference type="RefSeq" id="WP_251837871.1">
    <property type="nucleotide sequence ID" value="NZ_JACSQG010000027.1"/>
</dbReference>
<evidence type="ECO:0000313" key="1">
    <source>
        <dbReference type="EMBL" id="MBD7979096.1"/>
    </source>
</evidence>
<gene>
    <name evidence="1" type="ORF">H9642_18170</name>
</gene>
<keyword evidence="1" id="KW-0223">Dioxygenase</keyword>
<name>A0ABR8TTK2_9PSED</name>
<dbReference type="Gene3D" id="2.60.120.620">
    <property type="entry name" value="q2cbj1_9rhob like domain"/>
    <property type="match status" value="1"/>
</dbReference>
<organism evidence="1 2">
    <name type="scientific">Serpens gallinarum</name>
    <dbReference type="NCBI Taxonomy" id="2763075"/>
    <lineage>
        <taxon>Bacteria</taxon>
        <taxon>Pseudomonadati</taxon>
        <taxon>Pseudomonadota</taxon>
        <taxon>Gammaproteobacteria</taxon>
        <taxon>Pseudomonadales</taxon>
        <taxon>Pseudomonadaceae</taxon>
        <taxon>Pseudomonas</taxon>
    </lineage>
</organism>
<dbReference type="EMBL" id="JACSQG010000027">
    <property type="protein sequence ID" value="MBD7979096.1"/>
    <property type="molecule type" value="Genomic_DNA"/>
</dbReference>
<comment type="caution">
    <text evidence="1">The sequence shown here is derived from an EMBL/GenBank/DDBJ whole genome shotgun (WGS) entry which is preliminary data.</text>
</comment>
<keyword evidence="1" id="KW-0560">Oxidoreductase</keyword>
<dbReference type="Proteomes" id="UP000611945">
    <property type="component" value="Unassembled WGS sequence"/>
</dbReference>